<dbReference type="EC" id="2.4.99.28" evidence="16"/>
<evidence type="ECO:0000256" key="3">
    <source>
        <dbReference type="ARBA" id="ARBA00022475"/>
    </source>
</evidence>
<keyword evidence="12 16" id="KW-0131">Cell cycle</keyword>
<dbReference type="HAMAP" id="MF_00913">
    <property type="entry name" value="PGT_FtsW_proteobact"/>
    <property type="match status" value="1"/>
</dbReference>
<dbReference type="GO" id="GO:0008360">
    <property type="term" value="P:regulation of cell shape"/>
    <property type="evidence" value="ECO:0007669"/>
    <property type="project" value="UniProtKB-KW"/>
</dbReference>
<comment type="catalytic activity">
    <reaction evidence="15 16">
        <text>[GlcNAc-(1-&gt;4)-Mur2Ac(oyl-L-Ala-gamma-D-Glu-L-Lys-D-Ala-D-Ala)](n)-di-trans,octa-cis-undecaprenyl diphosphate + beta-D-GlcNAc-(1-&gt;4)-Mur2Ac(oyl-L-Ala-gamma-D-Glu-L-Lys-D-Ala-D-Ala)-di-trans,octa-cis-undecaprenyl diphosphate = [GlcNAc-(1-&gt;4)-Mur2Ac(oyl-L-Ala-gamma-D-Glu-L-Lys-D-Ala-D-Ala)](n+1)-di-trans,octa-cis-undecaprenyl diphosphate + di-trans,octa-cis-undecaprenyl diphosphate + H(+)</text>
        <dbReference type="Rhea" id="RHEA:23708"/>
        <dbReference type="Rhea" id="RHEA-COMP:9602"/>
        <dbReference type="Rhea" id="RHEA-COMP:9603"/>
        <dbReference type="ChEBI" id="CHEBI:15378"/>
        <dbReference type="ChEBI" id="CHEBI:58405"/>
        <dbReference type="ChEBI" id="CHEBI:60033"/>
        <dbReference type="ChEBI" id="CHEBI:78435"/>
        <dbReference type="EC" id="2.4.99.28"/>
    </reaction>
</comment>
<evidence type="ECO:0000256" key="4">
    <source>
        <dbReference type="ARBA" id="ARBA00022618"/>
    </source>
</evidence>
<dbReference type="InterPro" id="IPR018365">
    <property type="entry name" value="Cell_cycle_FtsW-rel_CS"/>
</dbReference>
<feature type="transmembrane region" description="Helical" evidence="16">
    <location>
        <begin position="110"/>
        <end position="134"/>
    </location>
</feature>
<evidence type="ECO:0000256" key="11">
    <source>
        <dbReference type="ARBA" id="ARBA00023136"/>
    </source>
</evidence>
<dbReference type="GO" id="GO:0032153">
    <property type="term" value="C:cell division site"/>
    <property type="evidence" value="ECO:0007669"/>
    <property type="project" value="UniProtKB-UniRule"/>
</dbReference>
<feature type="transmembrane region" description="Helical" evidence="16">
    <location>
        <begin position="146"/>
        <end position="163"/>
    </location>
</feature>
<feature type="transmembrane region" description="Helical" evidence="16">
    <location>
        <begin position="193"/>
        <end position="213"/>
    </location>
</feature>
<dbReference type="InterPro" id="IPR013437">
    <property type="entry name" value="FtsW"/>
</dbReference>
<comment type="similarity">
    <text evidence="14 16">Belongs to the SEDS family. FtsW subfamily.</text>
</comment>
<feature type="transmembrane region" description="Helical" evidence="16">
    <location>
        <begin position="345"/>
        <end position="368"/>
    </location>
</feature>
<dbReference type="InterPro" id="IPR001182">
    <property type="entry name" value="FtsW/RodA"/>
</dbReference>
<evidence type="ECO:0000313" key="17">
    <source>
        <dbReference type="EMBL" id="ABS77501.1"/>
    </source>
</evidence>
<dbReference type="GO" id="GO:0043093">
    <property type="term" value="P:FtsZ-dependent cytokinesis"/>
    <property type="evidence" value="ECO:0007669"/>
    <property type="project" value="UniProtKB-UniRule"/>
</dbReference>
<dbReference type="GO" id="GO:0005886">
    <property type="term" value="C:plasma membrane"/>
    <property type="evidence" value="ECO:0007669"/>
    <property type="project" value="UniProtKB-SubCell"/>
</dbReference>
<evidence type="ECO:0000256" key="5">
    <source>
        <dbReference type="ARBA" id="ARBA00022676"/>
    </source>
</evidence>
<gene>
    <name evidence="16 17" type="primary">ftsW</name>
    <name evidence="17" type="ordered locus">CBUD_1974</name>
</gene>
<dbReference type="PANTHER" id="PTHR30474">
    <property type="entry name" value="CELL CYCLE PROTEIN"/>
    <property type="match status" value="1"/>
</dbReference>
<evidence type="ECO:0000256" key="16">
    <source>
        <dbReference type="HAMAP-Rule" id="MF_00913"/>
    </source>
</evidence>
<name>A9KER5_COXBN</name>
<keyword evidence="8 16" id="KW-0133">Cell shape</keyword>
<feature type="transmembrane region" description="Helical" evidence="16">
    <location>
        <begin position="309"/>
        <end position="333"/>
    </location>
</feature>
<dbReference type="PANTHER" id="PTHR30474:SF2">
    <property type="entry name" value="PEPTIDOGLYCAN GLYCOSYLTRANSFERASE FTSW-RELATED"/>
    <property type="match status" value="1"/>
</dbReference>
<keyword evidence="16" id="KW-0997">Cell inner membrane</keyword>
<feature type="transmembrane region" description="Helical" evidence="16">
    <location>
        <begin position="12"/>
        <end position="37"/>
    </location>
</feature>
<feature type="transmembrane region" description="Helical" evidence="16">
    <location>
        <begin position="49"/>
        <end position="67"/>
    </location>
</feature>
<evidence type="ECO:0000256" key="7">
    <source>
        <dbReference type="ARBA" id="ARBA00022692"/>
    </source>
</evidence>
<dbReference type="UniPathway" id="UPA00219"/>
<feature type="transmembrane region" description="Helical" evidence="16">
    <location>
        <begin position="79"/>
        <end position="98"/>
    </location>
</feature>
<evidence type="ECO:0000256" key="6">
    <source>
        <dbReference type="ARBA" id="ARBA00022679"/>
    </source>
</evidence>
<evidence type="ECO:0000256" key="15">
    <source>
        <dbReference type="ARBA" id="ARBA00049902"/>
    </source>
</evidence>
<evidence type="ECO:0000256" key="1">
    <source>
        <dbReference type="ARBA" id="ARBA00004651"/>
    </source>
</evidence>
<evidence type="ECO:0000256" key="13">
    <source>
        <dbReference type="ARBA" id="ARBA00023316"/>
    </source>
</evidence>
<dbReference type="EMBL" id="CP000733">
    <property type="protein sequence ID" value="ABS77501.1"/>
    <property type="molecule type" value="Genomic_DNA"/>
</dbReference>
<dbReference type="PROSITE" id="PS00428">
    <property type="entry name" value="FTSW_RODA_SPOVE"/>
    <property type="match status" value="1"/>
</dbReference>
<protein>
    <recommendedName>
        <fullName evidence="16">Probable peptidoglycan glycosyltransferase FtsW</fullName>
        <shortName evidence="16">PGT</shortName>
        <ecNumber evidence="16">2.4.99.28</ecNumber>
    </recommendedName>
    <alternativeName>
        <fullName evidence="16">Cell division protein FtsW</fullName>
    </alternativeName>
    <alternativeName>
        <fullName evidence="16">Cell wall polymerase</fullName>
    </alternativeName>
    <alternativeName>
        <fullName evidence="16">Peptidoglycan polymerase</fullName>
        <shortName evidence="16">PG polymerase</shortName>
    </alternativeName>
</protein>
<keyword evidence="10 16" id="KW-1133">Transmembrane helix</keyword>
<evidence type="ECO:0000256" key="14">
    <source>
        <dbReference type="ARBA" id="ARBA00038053"/>
    </source>
</evidence>
<dbReference type="KEGG" id="cbd:CBUD_1974"/>
<evidence type="ECO:0000313" key="18">
    <source>
        <dbReference type="Proteomes" id="UP000008555"/>
    </source>
</evidence>
<feature type="transmembrane region" description="Helical" evidence="16">
    <location>
        <begin position="276"/>
        <end position="297"/>
    </location>
</feature>
<dbReference type="GO" id="GO:0015648">
    <property type="term" value="F:lipid-linked peptidoglycan transporter activity"/>
    <property type="evidence" value="ECO:0007669"/>
    <property type="project" value="TreeGrafter"/>
</dbReference>
<dbReference type="Proteomes" id="UP000008555">
    <property type="component" value="Chromosome"/>
</dbReference>
<dbReference type="GO" id="GO:0009252">
    <property type="term" value="P:peptidoglycan biosynthetic process"/>
    <property type="evidence" value="ECO:0007669"/>
    <property type="project" value="UniProtKB-UniRule"/>
</dbReference>
<evidence type="ECO:0000256" key="8">
    <source>
        <dbReference type="ARBA" id="ARBA00022960"/>
    </source>
</evidence>
<comment type="function">
    <text evidence="16">Peptidoglycan polymerase that is essential for cell division.</text>
</comment>
<proteinExistence type="inferred from homology"/>
<keyword evidence="3 16" id="KW-1003">Cell membrane</keyword>
<dbReference type="RefSeq" id="WP_011997357.1">
    <property type="nucleotide sequence ID" value="NC_009727.1"/>
</dbReference>
<comment type="pathway">
    <text evidence="2 16">Cell wall biogenesis; peptidoglycan biosynthesis.</text>
</comment>
<evidence type="ECO:0000256" key="12">
    <source>
        <dbReference type="ARBA" id="ARBA00023306"/>
    </source>
</evidence>
<evidence type="ECO:0000256" key="9">
    <source>
        <dbReference type="ARBA" id="ARBA00022984"/>
    </source>
</evidence>
<feature type="transmembrane region" description="Helical" evidence="16">
    <location>
        <begin position="169"/>
        <end position="186"/>
    </location>
</feature>
<dbReference type="GO" id="GO:0008955">
    <property type="term" value="F:peptidoglycan glycosyltransferase activity"/>
    <property type="evidence" value="ECO:0007669"/>
    <property type="project" value="UniProtKB-UniRule"/>
</dbReference>
<keyword evidence="5 16" id="KW-0328">Glycosyltransferase</keyword>
<evidence type="ECO:0000256" key="2">
    <source>
        <dbReference type="ARBA" id="ARBA00004752"/>
    </source>
</evidence>
<keyword evidence="11 16" id="KW-0472">Membrane</keyword>
<accession>A9KER5</accession>
<keyword evidence="9 16" id="KW-0573">Peptidoglycan synthesis</keyword>
<dbReference type="AlphaFoldDB" id="A9KER5"/>
<dbReference type="Pfam" id="PF01098">
    <property type="entry name" value="FTSW_RODA_SPOVE"/>
    <property type="match status" value="1"/>
</dbReference>
<organism evidence="17 18">
    <name type="scientific">Coxiella burnetii (strain Dugway 5J108-111)</name>
    <dbReference type="NCBI Taxonomy" id="434922"/>
    <lineage>
        <taxon>Bacteria</taxon>
        <taxon>Pseudomonadati</taxon>
        <taxon>Pseudomonadota</taxon>
        <taxon>Gammaproteobacteria</taxon>
        <taxon>Legionellales</taxon>
        <taxon>Coxiellaceae</taxon>
        <taxon>Coxiella</taxon>
    </lineage>
</organism>
<evidence type="ECO:0000256" key="10">
    <source>
        <dbReference type="ARBA" id="ARBA00022989"/>
    </source>
</evidence>
<dbReference type="GO" id="GO:0071555">
    <property type="term" value="P:cell wall organization"/>
    <property type="evidence" value="ECO:0007669"/>
    <property type="project" value="UniProtKB-KW"/>
</dbReference>
<keyword evidence="6 16" id="KW-0808">Transferase</keyword>
<dbReference type="NCBIfam" id="TIGR02614">
    <property type="entry name" value="ftsW"/>
    <property type="match status" value="1"/>
</dbReference>
<sequence>MQKKSTISWSYDAWIVICTLSLLALGLLMVASASMVISDRQFGYPFHYFIRHLIYLSLGLTLAWVASRVPIKVWETYSGYLFLVGFLLLILVLAPVIGKTVNGSRRWIQLGFISLQVSEVVKFVTILYLASFLQRYQSEVQKELKGFLKPMLLVGILSGLLLLEPDFGAAVVITMTCLALLFLAGVRLWPFCVLLVLVAGSLILLAILSPYRLQRLTSFLNPWAHQFGSGYQLTQSLIAFGRGGLFGVGLGNSVQKLFYLPEAHTDFLFAVLAEELGLIGEILLMGLFVLLIGRIILIGRRAENSNQLYSAYLAYGIALWLGLQVIINIGVTAGVLPTKGLTLPFISYGGSSLLMNCLAIGVILRIAYETEN</sequence>
<dbReference type="HOGENOM" id="CLU_029243_1_1_6"/>
<keyword evidence="4 16" id="KW-0132">Cell division</keyword>
<keyword evidence="7 16" id="KW-0812">Transmembrane</keyword>
<reference evidence="17 18" key="1">
    <citation type="journal article" date="2009" name="Infect. Immun.">
        <title>Comparative genomics reveal extensive transposon-mediated genomic plasticity and diversity among potential effector proteins within the genus Coxiella.</title>
        <authorList>
            <person name="Beare P.A."/>
            <person name="Unsworth N."/>
            <person name="Andoh M."/>
            <person name="Voth D.E."/>
            <person name="Omsland A."/>
            <person name="Gilk S.D."/>
            <person name="Williams K.P."/>
            <person name="Sobral B.W."/>
            <person name="Kupko J.J.III."/>
            <person name="Porcella S.F."/>
            <person name="Samuel J.E."/>
            <person name="Heinzen R.A."/>
        </authorList>
    </citation>
    <scope>NUCLEOTIDE SEQUENCE [LARGE SCALE GENOMIC DNA]</scope>
    <source>
        <strain evidence="17 18">Dugway 5J108-111</strain>
    </source>
</reference>
<keyword evidence="13 16" id="KW-0961">Cell wall biogenesis/degradation</keyword>
<comment type="subcellular location">
    <subcellularLocation>
        <location evidence="16">Cell inner membrane</location>
        <topology evidence="16">Multi-pass membrane protein</topology>
    </subcellularLocation>
    <subcellularLocation>
        <location evidence="1">Cell membrane</location>
        <topology evidence="1">Multi-pass membrane protein</topology>
    </subcellularLocation>
    <text evidence="16">Localizes to the division septum.</text>
</comment>